<dbReference type="PROSITE" id="PS50883">
    <property type="entry name" value="EAL"/>
    <property type="match status" value="1"/>
</dbReference>
<sequence length="783" mass="90049">MNRETVLIVDDSKIVQLYFNQLMDPMEFKVLMASSAKEAKEIIDREKNINVAIVDLSLPDSMDGEVVDYTIENKIPTIVITGSKSEETSKLIRSKNIVEYMQKNDKKDFVKAVALVRRLRKNRTKTILIVDDSGTYRMHLKQLLKLHKFNVREAKNGKEALTIMKEPIDISMVLTDYEMPEMDGLELIINLRKDHEIHKLPIIVLSVYDDGHKISNALREGANDYIHKPYQSEEFFSRLYINIINTEYVEEMKEQNTNLEQYKNAIDKTNIVSKTDTFGKIIDVNDMFCNISGYTREELIGKTHRIVRHPDTPEETFSALWETITNKKIWQGVIKNRKKDGSVYLVDTTIIPILKDDGSIKKYISIRKDITKIVEQNTLIQKQYTDSLTQLPNRLKLLKDLSCSNGTSALVILNIVSFTNINSFYGFEVADKLLVSIGKKIKSFANNTHNVYKLHVDEYALLGENISEAEEKIFIKDLLESLNQNSFIINGQEIFVNFSVGLYSGEENHFINADTALQQSRVLNKDICAYSELPNNVEVQANNLKWTRKLHKAIEDNRMKAFFQPIINNATKEVDKYEALIRMIDEEGKVISPFFFLDIAKKTKRYEALTKIVFDQTATLAKKTSKVFSINLTIADFKNSELMKYMRDEIYALNIHQYIVFEIVESEELESEEMIKTINNLKNCPIKISIDDFGTGYSNFDYLIKLNADFIKIDGSIIKHVLEDPNAELMVETIVNLAKKLGAKTIGEFVETEEIFNKIKELGVDYSQGYYFGKPLECISESL</sequence>
<gene>
    <name evidence="8" type="ORF">GJV85_13415</name>
</gene>
<dbReference type="SMART" id="SM00091">
    <property type="entry name" value="PAS"/>
    <property type="match status" value="1"/>
</dbReference>
<dbReference type="Proteomes" id="UP000671852">
    <property type="component" value="Plasmid pSULFM1"/>
</dbReference>
<dbReference type="CDD" id="cd00130">
    <property type="entry name" value="PAS"/>
    <property type="match status" value="1"/>
</dbReference>
<feature type="domain" description="PAS" evidence="4">
    <location>
        <begin position="258"/>
        <end position="327"/>
    </location>
</feature>
<dbReference type="SMART" id="SM00448">
    <property type="entry name" value="REC"/>
    <property type="match status" value="2"/>
</dbReference>
<dbReference type="Gene3D" id="3.40.50.2300">
    <property type="match status" value="2"/>
</dbReference>
<dbReference type="SUPFAM" id="SSF141868">
    <property type="entry name" value="EAL domain-like"/>
    <property type="match status" value="1"/>
</dbReference>
<feature type="modified residue" description="4-aspartylphosphate" evidence="1">
    <location>
        <position position="176"/>
    </location>
</feature>
<dbReference type="AlphaFoldDB" id="A0A975B2V4"/>
<dbReference type="InterPro" id="IPR000160">
    <property type="entry name" value="GGDEF_dom"/>
</dbReference>
<dbReference type="InterPro" id="IPR001633">
    <property type="entry name" value="EAL_dom"/>
</dbReference>
<dbReference type="InterPro" id="IPR035965">
    <property type="entry name" value="PAS-like_dom_sf"/>
</dbReference>
<dbReference type="SUPFAM" id="SSF55073">
    <property type="entry name" value="Nucleotide cyclase"/>
    <property type="match status" value="1"/>
</dbReference>
<protein>
    <submittedName>
        <fullName evidence="8">EAL domain-containing protein</fullName>
    </submittedName>
</protein>
<feature type="domain" description="EAL" evidence="6">
    <location>
        <begin position="543"/>
        <end position="783"/>
    </location>
</feature>
<name>A0A975B2V4_9BACT</name>
<dbReference type="SMART" id="SM00086">
    <property type="entry name" value="PAC"/>
    <property type="match status" value="1"/>
</dbReference>
<dbReference type="EMBL" id="CP046073">
    <property type="protein sequence ID" value="QSZ43169.1"/>
    <property type="molecule type" value="Genomic_DNA"/>
</dbReference>
<dbReference type="CDD" id="cd01948">
    <property type="entry name" value="EAL"/>
    <property type="match status" value="1"/>
</dbReference>
<dbReference type="PROSITE" id="PS50887">
    <property type="entry name" value="GGDEF"/>
    <property type="match status" value="1"/>
</dbReference>
<feature type="modified residue" description="4-aspartylphosphate" evidence="1">
    <location>
        <position position="55"/>
    </location>
</feature>
<dbReference type="InterPro" id="IPR000700">
    <property type="entry name" value="PAS-assoc_C"/>
</dbReference>
<dbReference type="Gene3D" id="3.20.20.450">
    <property type="entry name" value="EAL domain"/>
    <property type="match status" value="1"/>
</dbReference>
<dbReference type="PANTHER" id="PTHR33121:SF71">
    <property type="entry name" value="OXYGEN SENSOR PROTEIN DOSP"/>
    <property type="match status" value="1"/>
</dbReference>
<dbReference type="Pfam" id="PF00990">
    <property type="entry name" value="GGDEF"/>
    <property type="match status" value="1"/>
</dbReference>
<geneLocation type="plasmid" evidence="8 9">
    <name>pSULFM1</name>
</geneLocation>
<proteinExistence type="predicted"/>
<evidence type="ECO:0000259" key="6">
    <source>
        <dbReference type="PROSITE" id="PS50883"/>
    </source>
</evidence>
<dbReference type="InterPro" id="IPR000014">
    <property type="entry name" value="PAS"/>
</dbReference>
<dbReference type="Gene3D" id="3.30.70.270">
    <property type="match status" value="1"/>
</dbReference>
<dbReference type="PROSITE" id="PS50113">
    <property type="entry name" value="PAC"/>
    <property type="match status" value="1"/>
</dbReference>
<organism evidence="8 9">
    <name type="scientific">Sulfurimonas aquatica</name>
    <dbReference type="NCBI Taxonomy" id="2672570"/>
    <lineage>
        <taxon>Bacteria</taxon>
        <taxon>Pseudomonadati</taxon>
        <taxon>Campylobacterota</taxon>
        <taxon>Epsilonproteobacteria</taxon>
        <taxon>Campylobacterales</taxon>
        <taxon>Sulfurimonadaceae</taxon>
        <taxon>Sulfurimonas</taxon>
    </lineage>
</organism>
<dbReference type="Pfam" id="PF00072">
    <property type="entry name" value="Response_reg"/>
    <property type="match status" value="2"/>
</dbReference>
<dbReference type="Pfam" id="PF00563">
    <property type="entry name" value="EAL"/>
    <property type="match status" value="1"/>
</dbReference>
<dbReference type="PROSITE" id="PS50110">
    <property type="entry name" value="RESPONSE_REGULATORY"/>
    <property type="match status" value="2"/>
</dbReference>
<dbReference type="InterPro" id="IPR043128">
    <property type="entry name" value="Rev_trsase/Diguanyl_cyclase"/>
</dbReference>
<dbReference type="RefSeq" id="WP_207563266.1">
    <property type="nucleotide sequence ID" value="NZ_CP046073.1"/>
</dbReference>
<feature type="domain" description="GGDEF" evidence="7">
    <location>
        <begin position="406"/>
        <end position="542"/>
    </location>
</feature>
<dbReference type="Pfam" id="PF08447">
    <property type="entry name" value="PAS_3"/>
    <property type="match status" value="1"/>
</dbReference>
<keyword evidence="2" id="KW-0175">Coiled coil</keyword>
<dbReference type="InterPro" id="IPR011006">
    <property type="entry name" value="CheY-like_superfamily"/>
</dbReference>
<evidence type="ECO:0000259" key="3">
    <source>
        <dbReference type="PROSITE" id="PS50110"/>
    </source>
</evidence>
<feature type="coiled-coil region" evidence="2">
    <location>
        <begin position="245"/>
        <end position="272"/>
    </location>
</feature>
<dbReference type="NCBIfam" id="TIGR00229">
    <property type="entry name" value="sensory_box"/>
    <property type="match status" value="1"/>
</dbReference>
<keyword evidence="1" id="KW-0597">Phosphoprotein</keyword>
<dbReference type="SMART" id="SM00052">
    <property type="entry name" value="EAL"/>
    <property type="match status" value="1"/>
</dbReference>
<dbReference type="SUPFAM" id="SSF52172">
    <property type="entry name" value="CheY-like"/>
    <property type="match status" value="2"/>
</dbReference>
<reference evidence="8" key="2">
    <citation type="submission" date="2021-04" db="EMBL/GenBank/DDBJ databases">
        <title>Isolation and characterization of a novel species of the genus Sulfurimonas.</title>
        <authorList>
            <person name="Fukui M."/>
        </authorList>
    </citation>
    <scope>NUCLEOTIDE SEQUENCE</scope>
    <source>
        <strain evidence="8">H1576</strain>
        <plasmid evidence="8">pSULFM1</plasmid>
    </source>
</reference>
<dbReference type="InterPro" id="IPR035919">
    <property type="entry name" value="EAL_sf"/>
</dbReference>
<evidence type="ECO:0000259" key="5">
    <source>
        <dbReference type="PROSITE" id="PS50113"/>
    </source>
</evidence>
<evidence type="ECO:0000256" key="2">
    <source>
        <dbReference type="SAM" id="Coils"/>
    </source>
</evidence>
<dbReference type="GO" id="GO:0000160">
    <property type="term" value="P:phosphorelay signal transduction system"/>
    <property type="evidence" value="ECO:0007669"/>
    <property type="project" value="InterPro"/>
</dbReference>
<dbReference type="InterPro" id="IPR013655">
    <property type="entry name" value="PAS_fold_3"/>
</dbReference>
<dbReference type="InterPro" id="IPR050706">
    <property type="entry name" value="Cyclic-di-GMP_PDE-like"/>
</dbReference>
<dbReference type="CDD" id="cd01949">
    <property type="entry name" value="GGDEF"/>
    <property type="match status" value="1"/>
</dbReference>
<evidence type="ECO:0000256" key="1">
    <source>
        <dbReference type="PROSITE-ProRule" id="PRU00169"/>
    </source>
</evidence>
<dbReference type="Gene3D" id="3.30.450.20">
    <property type="entry name" value="PAS domain"/>
    <property type="match status" value="1"/>
</dbReference>
<dbReference type="InterPro" id="IPR001789">
    <property type="entry name" value="Sig_transdc_resp-reg_receiver"/>
</dbReference>
<dbReference type="InterPro" id="IPR029787">
    <property type="entry name" value="Nucleotide_cyclase"/>
</dbReference>
<accession>A0A975B2V4</accession>
<dbReference type="KEGG" id="saqt:GJV85_13415"/>
<evidence type="ECO:0000259" key="7">
    <source>
        <dbReference type="PROSITE" id="PS50887"/>
    </source>
</evidence>
<dbReference type="PANTHER" id="PTHR33121">
    <property type="entry name" value="CYCLIC DI-GMP PHOSPHODIESTERASE PDEF"/>
    <property type="match status" value="1"/>
</dbReference>
<dbReference type="SMART" id="SM00267">
    <property type="entry name" value="GGDEF"/>
    <property type="match status" value="1"/>
</dbReference>
<feature type="domain" description="Response regulatory" evidence="3">
    <location>
        <begin position="5"/>
        <end position="118"/>
    </location>
</feature>
<evidence type="ECO:0000259" key="4">
    <source>
        <dbReference type="PROSITE" id="PS50112"/>
    </source>
</evidence>
<dbReference type="PROSITE" id="PS50112">
    <property type="entry name" value="PAS"/>
    <property type="match status" value="1"/>
</dbReference>
<feature type="domain" description="Response regulatory" evidence="3">
    <location>
        <begin position="126"/>
        <end position="243"/>
    </location>
</feature>
<evidence type="ECO:0000313" key="8">
    <source>
        <dbReference type="EMBL" id="QSZ43169.1"/>
    </source>
</evidence>
<feature type="domain" description="PAC" evidence="5">
    <location>
        <begin position="328"/>
        <end position="382"/>
    </location>
</feature>
<dbReference type="InterPro" id="IPR001610">
    <property type="entry name" value="PAC"/>
</dbReference>
<keyword evidence="8" id="KW-0614">Plasmid</keyword>
<dbReference type="SUPFAM" id="SSF55785">
    <property type="entry name" value="PYP-like sensor domain (PAS domain)"/>
    <property type="match status" value="1"/>
</dbReference>
<dbReference type="GO" id="GO:0071111">
    <property type="term" value="F:cyclic-guanylate-specific phosphodiesterase activity"/>
    <property type="evidence" value="ECO:0007669"/>
    <property type="project" value="InterPro"/>
</dbReference>
<keyword evidence="9" id="KW-1185">Reference proteome</keyword>
<reference evidence="8" key="1">
    <citation type="submission" date="2019-11" db="EMBL/GenBank/DDBJ databases">
        <authorList>
            <person name="Kojima H."/>
        </authorList>
    </citation>
    <scope>NUCLEOTIDE SEQUENCE</scope>
    <source>
        <strain evidence="8">H1576</strain>
        <plasmid evidence="8">pSULFM1</plasmid>
    </source>
</reference>
<evidence type="ECO:0000313" key="9">
    <source>
        <dbReference type="Proteomes" id="UP000671852"/>
    </source>
</evidence>